<evidence type="ECO:0000313" key="3">
    <source>
        <dbReference type="Proteomes" id="UP000799770"/>
    </source>
</evidence>
<dbReference type="AlphaFoldDB" id="A0A6A5YJD4"/>
<sequence length="189" mass="21134">MERLTSPTPPLPLRFPGRQINGHFDAPPLPPLPESFSKLELVPPPLFSKRTRRQPNAKPTNIEIPPLPPPVQSALPFSPASTRSTRSSNSRTFSSPASSAPSSPGSRTTFSHPSSPMPIYWAEIRFDPVPRHKLKRKLSPKNETLRALRAKDSEACLQKKYEEQTCAYLNGMLFGSVQRRPGLRMIEED</sequence>
<evidence type="ECO:0000313" key="2">
    <source>
        <dbReference type="EMBL" id="KAF2106311.1"/>
    </source>
</evidence>
<proteinExistence type="predicted"/>
<feature type="region of interest" description="Disordered" evidence="1">
    <location>
        <begin position="1"/>
        <end position="114"/>
    </location>
</feature>
<reference evidence="2" key="1">
    <citation type="journal article" date="2020" name="Stud. Mycol.">
        <title>101 Dothideomycetes genomes: a test case for predicting lifestyles and emergence of pathogens.</title>
        <authorList>
            <person name="Haridas S."/>
            <person name="Albert R."/>
            <person name="Binder M."/>
            <person name="Bloem J."/>
            <person name="Labutti K."/>
            <person name="Salamov A."/>
            <person name="Andreopoulos B."/>
            <person name="Baker S."/>
            <person name="Barry K."/>
            <person name="Bills G."/>
            <person name="Bluhm B."/>
            <person name="Cannon C."/>
            <person name="Castanera R."/>
            <person name="Culley D."/>
            <person name="Daum C."/>
            <person name="Ezra D."/>
            <person name="Gonzalez J."/>
            <person name="Henrissat B."/>
            <person name="Kuo A."/>
            <person name="Liang C."/>
            <person name="Lipzen A."/>
            <person name="Lutzoni F."/>
            <person name="Magnuson J."/>
            <person name="Mondo S."/>
            <person name="Nolan M."/>
            <person name="Ohm R."/>
            <person name="Pangilinan J."/>
            <person name="Park H.-J."/>
            <person name="Ramirez L."/>
            <person name="Alfaro M."/>
            <person name="Sun H."/>
            <person name="Tritt A."/>
            <person name="Yoshinaga Y."/>
            <person name="Zwiers L.-H."/>
            <person name="Turgeon B."/>
            <person name="Goodwin S."/>
            <person name="Spatafora J."/>
            <person name="Crous P."/>
            <person name="Grigoriev I."/>
        </authorList>
    </citation>
    <scope>NUCLEOTIDE SEQUENCE</scope>
    <source>
        <strain evidence="2">CBS 627.86</strain>
    </source>
</reference>
<dbReference type="Proteomes" id="UP000799770">
    <property type="component" value="Unassembled WGS sequence"/>
</dbReference>
<dbReference type="OrthoDB" id="3934095at2759"/>
<name>A0A6A5YJD4_9PLEO</name>
<keyword evidence="3" id="KW-1185">Reference proteome</keyword>
<dbReference type="EMBL" id="ML977364">
    <property type="protein sequence ID" value="KAF2106311.1"/>
    <property type="molecule type" value="Genomic_DNA"/>
</dbReference>
<organism evidence="2 3">
    <name type="scientific">Lophiotrema nucula</name>
    <dbReference type="NCBI Taxonomy" id="690887"/>
    <lineage>
        <taxon>Eukaryota</taxon>
        <taxon>Fungi</taxon>
        <taxon>Dikarya</taxon>
        <taxon>Ascomycota</taxon>
        <taxon>Pezizomycotina</taxon>
        <taxon>Dothideomycetes</taxon>
        <taxon>Pleosporomycetidae</taxon>
        <taxon>Pleosporales</taxon>
        <taxon>Lophiotremataceae</taxon>
        <taxon>Lophiotrema</taxon>
    </lineage>
</organism>
<protein>
    <submittedName>
        <fullName evidence="2">Uncharacterized protein</fullName>
    </submittedName>
</protein>
<gene>
    <name evidence="2" type="ORF">BDV96DRAFT_336748</name>
</gene>
<accession>A0A6A5YJD4</accession>
<feature type="compositionally biased region" description="Low complexity" evidence="1">
    <location>
        <begin position="76"/>
        <end position="109"/>
    </location>
</feature>
<evidence type="ECO:0000256" key="1">
    <source>
        <dbReference type="SAM" id="MobiDB-lite"/>
    </source>
</evidence>